<dbReference type="EMBL" id="JAZEWV010000048">
    <property type="protein sequence ID" value="MEE4546593.1"/>
    <property type="molecule type" value="Genomic_DNA"/>
</dbReference>
<dbReference type="Gene3D" id="3.40.50.1820">
    <property type="entry name" value="alpha/beta hydrolase"/>
    <property type="match status" value="1"/>
</dbReference>
<evidence type="ECO:0000256" key="1">
    <source>
        <dbReference type="SAM" id="MobiDB-lite"/>
    </source>
</evidence>
<feature type="compositionally biased region" description="Basic residues" evidence="1">
    <location>
        <begin position="241"/>
        <end position="253"/>
    </location>
</feature>
<sequence length="253" mass="27112">MAPPLRETRGRRSADVRSVLDLLRAALPAPLHAALEWSRTGAFGQSAGGFTALQAAHGDQRIAAAATFDGVTAYVQEDGVHGYLPPLGGDGLRRPFLLVGKDGNTRRTVRSWDALWRRSAGPRTGLSVRGAAHGTYGRRGGGPPAARPAAAAAVRDRRGEHRRRRAPGRPSPRPAPTAQPSSDRALRDRDDRGLLERPSPRDPQVRLSGCPADRPRPVSAPGAPRPVTVRAAPRWAGPRPRGCRSSRRRGRPA</sequence>
<dbReference type="RefSeq" id="WP_330800299.1">
    <property type="nucleotide sequence ID" value="NZ_JAZEWV010000048.1"/>
</dbReference>
<dbReference type="InterPro" id="IPR029058">
    <property type="entry name" value="AB_hydrolase_fold"/>
</dbReference>
<protein>
    <submittedName>
        <fullName evidence="2">Uncharacterized protein</fullName>
    </submittedName>
</protein>
<dbReference type="SUPFAM" id="SSF53474">
    <property type="entry name" value="alpha/beta-Hydrolases"/>
    <property type="match status" value="1"/>
</dbReference>
<reference evidence="2 3" key="1">
    <citation type="submission" date="2023-12" db="EMBL/GenBank/DDBJ databases">
        <title>Streptomyces sp. V4-01.</title>
        <authorList>
            <person name="Somphong A."/>
            <person name="Phongsopitanun W."/>
        </authorList>
    </citation>
    <scope>NUCLEOTIDE SEQUENCE [LARGE SCALE GENOMIC DNA]</scope>
    <source>
        <strain evidence="2 3">V4-01</strain>
    </source>
</reference>
<evidence type="ECO:0000313" key="2">
    <source>
        <dbReference type="EMBL" id="MEE4546593.1"/>
    </source>
</evidence>
<feature type="region of interest" description="Disordered" evidence="1">
    <location>
        <begin position="124"/>
        <end position="253"/>
    </location>
</feature>
<gene>
    <name evidence="2" type="ORF">V2S66_32090</name>
</gene>
<evidence type="ECO:0000313" key="3">
    <source>
        <dbReference type="Proteomes" id="UP001344658"/>
    </source>
</evidence>
<accession>A0ABU7PL81</accession>
<name>A0ABU7PL81_9ACTN</name>
<dbReference type="Proteomes" id="UP001344658">
    <property type="component" value="Unassembled WGS sequence"/>
</dbReference>
<keyword evidence="3" id="KW-1185">Reference proteome</keyword>
<organism evidence="2 3">
    <name type="scientific">Actinacidiphila polyblastidii</name>
    <dbReference type="NCBI Taxonomy" id="3110430"/>
    <lineage>
        <taxon>Bacteria</taxon>
        <taxon>Bacillati</taxon>
        <taxon>Actinomycetota</taxon>
        <taxon>Actinomycetes</taxon>
        <taxon>Kitasatosporales</taxon>
        <taxon>Streptomycetaceae</taxon>
        <taxon>Actinacidiphila</taxon>
    </lineage>
</organism>
<comment type="caution">
    <text evidence="2">The sequence shown here is derived from an EMBL/GenBank/DDBJ whole genome shotgun (WGS) entry which is preliminary data.</text>
</comment>
<proteinExistence type="predicted"/>
<feature type="compositionally biased region" description="Basic and acidic residues" evidence="1">
    <location>
        <begin position="184"/>
        <end position="204"/>
    </location>
</feature>
<feature type="compositionally biased region" description="Low complexity" evidence="1">
    <location>
        <begin position="230"/>
        <end position="240"/>
    </location>
</feature>